<protein>
    <submittedName>
        <fullName evidence="5">Class II pilin PilE</fullName>
    </submittedName>
</protein>
<keyword evidence="4" id="KW-0472">Membrane</keyword>
<evidence type="ECO:0000256" key="3">
    <source>
        <dbReference type="ARBA" id="ARBA00022481"/>
    </source>
</evidence>
<dbReference type="PROSITE" id="PS00409">
    <property type="entry name" value="PROKAR_NTER_METHYL"/>
    <property type="match status" value="1"/>
</dbReference>
<dbReference type="Pfam" id="PF07963">
    <property type="entry name" value="N_methyl"/>
    <property type="match status" value="1"/>
</dbReference>
<dbReference type="InterPro" id="IPR012902">
    <property type="entry name" value="N_methyl_site"/>
</dbReference>
<organism evidence="5 6">
    <name type="scientific">Neisseria elongata</name>
    <dbReference type="NCBI Taxonomy" id="495"/>
    <lineage>
        <taxon>Bacteria</taxon>
        <taxon>Pseudomonadati</taxon>
        <taxon>Pseudomonadota</taxon>
        <taxon>Betaproteobacteria</taxon>
        <taxon>Neisseriales</taxon>
        <taxon>Neisseriaceae</taxon>
        <taxon>Neisseria</taxon>
    </lineage>
</organism>
<keyword evidence="4" id="KW-1133">Transmembrane helix</keyword>
<evidence type="ECO:0000256" key="4">
    <source>
        <dbReference type="SAM" id="Phobius"/>
    </source>
</evidence>
<keyword evidence="3" id="KW-0488">Methylation</keyword>
<reference evidence="5 6" key="1">
    <citation type="submission" date="2018-06" db="EMBL/GenBank/DDBJ databases">
        <authorList>
            <consortium name="Pathogen Informatics"/>
            <person name="Doyle S."/>
        </authorList>
    </citation>
    <scope>NUCLEOTIDE SEQUENCE [LARGE SCALE GENOMIC DNA]</scope>
    <source>
        <strain evidence="5 6">NCTC10660</strain>
    </source>
</reference>
<accession>A0A378TYL9</accession>
<dbReference type="AlphaFoldDB" id="A0A378TYL9"/>
<dbReference type="InterPro" id="IPR045584">
    <property type="entry name" value="Pilin-like"/>
</dbReference>
<comment type="subunit">
    <text evidence="2">The pili are polar flexible filaments of about 5.4 nanometers diameter and 2.5 micrometers average length; they consist of only a single polypeptide chain arranged in a helical configuration of five subunits per turn in the assembled pilus.</text>
</comment>
<evidence type="ECO:0000313" key="5">
    <source>
        <dbReference type="EMBL" id="STZ68105.1"/>
    </source>
</evidence>
<dbReference type="PANTHER" id="PTHR30093">
    <property type="entry name" value="GENERAL SECRETION PATHWAY PROTEIN G"/>
    <property type="match status" value="1"/>
</dbReference>
<evidence type="ECO:0000313" key="6">
    <source>
        <dbReference type="Proteomes" id="UP000254927"/>
    </source>
</evidence>
<name>A0A378TYL9_NEIEL</name>
<sequence length="126" mass="13411">MNSKNNIRGFTLIELMIVIAIIGILAAIALPAYQDYMQKSANNACLSEAKGFINAGVAEIGTDGVMANTYTVKACLSVNPATKLVRGATWDRTETIEFVPQTRGTAALLKKVSCKTRTGSCELVAP</sequence>
<dbReference type="PANTHER" id="PTHR30093:SF34">
    <property type="entry name" value="PREPILIN PEPTIDASE-DEPENDENT PROTEIN D"/>
    <property type="match status" value="1"/>
</dbReference>
<dbReference type="NCBIfam" id="TIGR02532">
    <property type="entry name" value="IV_pilin_GFxxxE"/>
    <property type="match status" value="1"/>
</dbReference>
<evidence type="ECO:0000256" key="2">
    <source>
        <dbReference type="ARBA" id="ARBA00011156"/>
    </source>
</evidence>
<dbReference type="EMBL" id="UGQW01000002">
    <property type="protein sequence ID" value="STZ68105.1"/>
    <property type="molecule type" value="Genomic_DNA"/>
</dbReference>
<evidence type="ECO:0000256" key="1">
    <source>
        <dbReference type="ARBA" id="ARBA00005233"/>
    </source>
</evidence>
<dbReference type="SUPFAM" id="SSF54523">
    <property type="entry name" value="Pili subunits"/>
    <property type="match status" value="1"/>
</dbReference>
<dbReference type="Gene3D" id="3.30.700.10">
    <property type="entry name" value="Glycoprotein, Type 4 Pilin"/>
    <property type="match status" value="1"/>
</dbReference>
<keyword evidence="4" id="KW-0812">Transmembrane</keyword>
<feature type="transmembrane region" description="Helical" evidence="4">
    <location>
        <begin position="12"/>
        <end position="33"/>
    </location>
</feature>
<dbReference type="Proteomes" id="UP000254927">
    <property type="component" value="Unassembled WGS sequence"/>
</dbReference>
<proteinExistence type="inferred from homology"/>
<comment type="similarity">
    <text evidence="1">Belongs to the N-Me-Phe pilin family.</text>
</comment>
<gene>
    <name evidence="5" type="primary">pilE_2</name>
    <name evidence="5" type="ORF">NCTC10660_01611</name>
</gene>